<comment type="caution">
    <text evidence="1">The sequence shown here is derived from an EMBL/GenBank/DDBJ whole genome shotgun (WGS) entry which is preliminary data.</text>
</comment>
<proteinExistence type="predicted"/>
<keyword evidence="2" id="KW-1185">Reference proteome</keyword>
<sequence length="57" mass="6362">VFLPLLQQLDSTAIESTFKFKHGEERQHSQMSGHEKIGYGLLPVYTGTHPGPAKILK</sequence>
<name>A0AAN8XMC3_HALRR</name>
<dbReference type="EMBL" id="JAXCGZ010001029">
    <property type="protein sequence ID" value="KAK7085406.1"/>
    <property type="molecule type" value="Genomic_DNA"/>
</dbReference>
<dbReference type="Proteomes" id="UP001381693">
    <property type="component" value="Unassembled WGS sequence"/>
</dbReference>
<organism evidence="1 2">
    <name type="scientific">Halocaridina rubra</name>
    <name type="common">Hawaiian red shrimp</name>
    <dbReference type="NCBI Taxonomy" id="373956"/>
    <lineage>
        <taxon>Eukaryota</taxon>
        <taxon>Metazoa</taxon>
        <taxon>Ecdysozoa</taxon>
        <taxon>Arthropoda</taxon>
        <taxon>Crustacea</taxon>
        <taxon>Multicrustacea</taxon>
        <taxon>Malacostraca</taxon>
        <taxon>Eumalacostraca</taxon>
        <taxon>Eucarida</taxon>
        <taxon>Decapoda</taxon>
        <taxon>Pleocyemata</taxon>
        <taxon>Caridea</taxon>
        <taxon>Atyoidea</taxon>
        <taxon>Atyidae</taxon>
        <taxon>Halocaridina</taxon>
    </lineage>
</organism>
<evidence type="ECO:0000313" key="1">
    <source>
        <dbReference type="EMBL" id="KAK7085406.1"/>
    </source>
</evidence>
<evidence type="ECO:0000313" key="2">
    <source>
        <dbReference type="Proteomes" id="UP001381693"/>
    </source>
</evidence>
<feature type="non-terminal residue" evidence="1">
    <location>
        <position position="1"/>
    </location>
</feature>
<reference evidence="1 2" key="1">
    <citation type="submission" date="2023-11" db="EMBL/GenBank/DDBJ databases">
        <title>Halocaridina rubra genome assembly.</title>
        <authorList>
            <person name="Smith C."/>
        </authorList>
    </citation>
    <scope>NUCLEOTIDE SEQUENCE [LARGE SCALE GENOMIC DNA]</scope>
    <source>
        <strain evidence="1">EP-1</strain>
        <tissue evidence="1">Whole</tissue>
    </source>
</reference>
<protein>
    <submittedName>
        <fullName evidence="1">Uncharacterized protein</fullName>
    </submittedName>
</protein>
<accession>A0AAN8XMC3</accession>
<feature type="non-terminal residue" evidence="1">
    <location>
        <position position="57"/>
    </location>
</feature>
<dbReference type="AlphaFoldDB" id="A0AAN8XMC3"/>
<gene>
    <name evidence="1" type="ORF">SK128_017238</name>
</gene>